<gene>
    <name evidence="2" type="ORF">C41B8_01902</name>
</gene>
<protein>
    <recommendedName>
        <fullName evidence="4">Ketosynthase</fullName>
    </recommendedName>
</protein>
<name>A0A084IQ60_SALHC</name>
<feature type="transmembrane region" description="Helical" evidence="1">
    <location>
        <begin position="160"/>
        <end position="176"/>
    </location>
</feature>
<evidence type="ECO:0000313" key="3">
    <source>
        <dbReference type="Proteomes" id="UP000028302"/>
    </source>
</evidence>
<evidence type="ECO:0000256" key="1">
    <source>
        <dbReference type="SAM" id="Phobius"/>
    </source>
</evidence>
<dbReference type="Proteomes" id="UP000028302">
    <property type="component" value="Unassembled WGS sequence"/>
</dbReference>
<keyword evidence="1" id="KW-0472">Membrane</keyword>
<accession>A0A084IQ60</accession>
<organism evidence="2 3">
    <name type="scientific">Salinisphaera hydrothermalis (strain C41B8)</name>
    <dbReference type="NCBI Taxonomy" id="1304275"/>
    <lineage>
        <taxon>Bacteria</taxon>
        <taxon>Pseudomonadati</taxon>
        <taxon>Pseudomonadota</taxon>
        <taxon>Gammaproteobacteria</taxon>
        <taxon>Salinisphaerales</taxon>
        <taxon>Salinisphaeraceae</taxon>
        <taxon>Salinisphaera</taxon>
    </lineage>
</organism>
<reference evidence="2 3" key="1">
    <citation type="submission" date="2013-03" db="EMBL/GenBank/DDBJ databases">
        <title>Salinisphaera hydrothermalis C41B8 Genome Sequencing.</title>
        <authorList>
            <person name="Li C."/>
            <person name="Lai Q."/>
            <person name="Shao Z."/>
        </authorList>
    </citation>
    <scope>NUCLEOTIDE SEQUENCE [LARGE SCALE GENOMIC DNA]</scope>
    <source>
        <strain evidence="2 3">C41B8</strain>
    </source>
</reference>
<keyword evidence="1" id="KW-0812">Transmembrane</keyword>
<keyword evidence="3" id="KW-1185">Reference proteome</keyword>
<sequence>MGRFGWMAGVVPLLYPVLVHAAVVTGSPDLRFLALAVLVVNVLGPWLVRGRVTAWGVAIVLIAAAALAVHTAGALIFFYATPVLVCIALAWFFGRTLLAGRTALITRLARAIRGPLPRPVARYTRAVTVFWCATMAVMAVVNLALAVFAPVEWWSLCTNFLNYAIVGVLFMAEWFVRQRAIGEYEDMSWRQYLTALRRVDYRTLGHG</sequence>
<comment type="caution">
    <text evidence="2">The sequence shown here is derived from an EMBL/GenBank/DDBJ whole genome shotgun (WGS) entry which is preliminary data.</text>
</comment>
<evidence type="ECO:0008006" key="4">
    <source>
        <dbReference type="Google" id="ProtNLM"/>
    </source>
</evidence>
<feature type="transmembrane region" description="Helical" evidence="1">
    <location>
        <begin position="55"/>
        <end position="76"/>
    </location>
</feature>
<dbReference type="eggNOG" id="COG4648">
    <property type="taxonomic scope" value="Bacteria"/>
</dbReference>
<feature type="transmembrane region" description="Helical" evidence="1">
    <location>
        <begin position="126"/>
        <end position="148"/>
    </location>
</feature>
<proteinExistence type="predicted"/>
<dbReference type="RefSeq" id="WP_156962379.1">
    <property type="nucleotide sequence ID" value="NZ_APNK01000002.1"/>
</dbReference>
<dbReference type="AlphaFoldDB" id="A0A084IQ60"/>
<dbReference type="EMBL" id="APNK01000002">
    <property type="protein sequence ID" value="KEZ78844.1"/>
    <property type="molecule type" value="Genomic_DNA"/>
</dbReference>
<feature type="transmembrane region" description="Helical" evidence="1">
    <location>
        <begin position="82"/>
        <end position="105"/>
    </location>
</feature>
<dbReference type="OrthoDB" id="6023795at2"/>
<keyword evidence="1" id="KW-1133">Transmembrane helix</keyword>
<feature type="transmembrane region" description="Helical" evidence="1">
    <location>
        <begin position="31"/>
        <end position="48"/>
    </location>
</feature>
<evidence type="ECO:0000313" key="2">
    <source>
        <dbReference type="EMBL" id="KEZ78844.1"/>
    </source>
</evidence>
<dbReference type="STRING" id="1304275.C41B8_01902"/>